<evidence type="ECO:0008006" key="3">
    <source>
        <dbReference type="Google" id="ProtNLM"/>
    </source>
</evidence>
<accession>A0ABV9T6I0</accession>
<dbReference type="RefSeq" id="WP_377066896.1">
    <property type="nucleotide sequence ID" value="NZ_JBHSJJ010000012.1"/>
</dbReference>
<dbReference type="Proteomes" id="UP001595818">
    <property type="component" value="Unassembled WGS sequence"/>
</dbReference>
<dbReference type="EMBL" id="JBHSJJ010000012">
    <property type="protein sequence ID" value="MFC4873740.1"/>
    <property type="molecule type" value="Genomic_DNA"/>
</dbReference>
<protein>
    <recommendedName>
        <fullName evidence="3">Lipocalin-like domain-containing protein</fullName>
    </recommendedName>
</protein>
<dbReference type="PROSITE" id="PS51257">
    <property type="entry name" value="PROKAR_LIPOPROTEIN"/>
    <property type="match status" value="1"/>
</dbReference>
<name>A0ABV9T6I0_9BACT</name>
<keyword evidence="2" id="KW-1185">Reference proteome</keyword>
<comment type="caution">
    <text evidence="1">The sequence shown here is derived from an EMBL/GenBank/DDBJ whole genome shotgun (WGS) entry which is preliminary data.</text>
</comment>
<reference evidence="2" key="1">
    <citation type="journal article" date="2019" name="Int. J. Syst. Evol. Microbiol.">
        <title>The Global Catalogue of Microorganisms (GCM) 10K type strain sequencing project: providing services to taxonomists for standard genome sequencing and annotation.</title>
        <authorList>
            <consortium name="The Broad Institute Genomics Platform"/>
            <consortium name="The Broad Institute Genome Sequencing Center for Infectious Disease"/>
            <person name="Wu L."/>
            <person name="Ma J."/>
        </authorList>
    </citation>
    <scope>NUCLEOTIDE SEQUENCE [LARGE SCALE GENOMIC DNA]</scope>
    <source>
        <strain evidence="2">CGMCC 4.7466</strain>
    </source>
</reference>
<sequence length="161" mass="17530">MKNRFKYIGVFFFAGLVLLSCKDDDNGIGPKTAEQLATESLAGPDGSQTWTVANGGTVTKDGSSETANYANFELRFIANNTGRSYTTSGGGMLFDASGNWNLEGDNFDKIILAGNQPAANKEISFTRNQDNLRLEFTISAPENSRVMALAGYYIFDLKLKQ</sequence>
<proteinExistence type="predicted"/>
<evidence type="ECO:0000313" key="2">
    <source>
        <dbReference type="Proteomes" id="UP001595818"/>
    </source>
</evidence>
<evidence type="ECO:0000313" key="1">
    <source>
        <dbReference type="EMBL" id="MFC4873740.1"/>
    </source>
</evidence>
<organism evidence="1 2">
    <name type="scientific">Negadavirga shengliensis</name>
    <dbReference type="NCBI Taxonomy" id="1389218"/>
    <lineage>
        <taxon>Bacteria</taxon>
        <taxon>Pseudomonadati</taxon>
        <taxon>Bacteroidota</taxon>
        <taxon>Cytophagia</taxon>
        <taxon>Cytophagales</taxon>
        <taxon>Cyclobacteriaceae</taxon>
        <taxon>Negadavirga</taxon>
    </lineage>
</organism>
<gene>
    <name evidence="1" type="ORF">ACFPFU_18705</name>
</gene>